<evidence type="ECO:0000313" key="3">
    <source>
        <dbReference type="EMBL" id="CDQ39120.1"/>
    </source>
</evidence>
<dbReference type="NCBIfam" id="TIGR03558">
    <property type="entry name" value="oxido_grp_1"/>
    <property type="match status" value="1"/>
</dbReference>
<dbReference type="GO" id="GO:0005829">
    <property type="term" value="C:cytosol"/>
    <property type="evidence" value="ECO:0007669"/>
    <property type="project" value="TreeGrafter"/>
</dbReference>
<protein>
    <submittedName>
        <fullName evidence="3">Limonene 1,2-monooxygenase</fullName>
    </submittedName>
</protein>
<dbReference type="STRING" id="1462526.BN990_01403"/>
<gene>
    <name evidence="3" type="primary">limB_2</name>
    <name evidence="3" type="ORF">BN990_01403</name>
</gene>
<feature type="domain" description="Luciferase-like" evidence="2">
    <location>
        <begin position="1"/>
        <end position="269"/>
    </location>
</feature>
<accession>A0A024QA85</accession>
<dbReference type="Gene3D" id="3.20.20.30">
    <property type="entry name" value="Luciferase-like domain"/>
    <property type="match status" value="1"/>
</dbReference>
<dbReference type="OrthoDB" id="9780518at2"/>
<dbReference type="EMBL" id="CCDP010000001">
    <property type="protein sequence ID" value="CDQ39120.1"/>
    <property type="molecule type" value="Genomic_DNA"/>
</dbReference>
<dbReference type="Proteomes" id="UP000028875">
    <property type="component" value="Unassembled WGS sequence"/>
</dbReference>
<dbReference type="RefSeq" id="WP_038243052.1">
    <property type="nucleotide sequence ID" value="NZ_BNER01000003.1"/>
</dbReference>
<evidence type="ECO:0000259" key="2">
    <source>
        <dbReference type="Pfam" id="PF00296"/>
    </source>
</evidence>
<dbReference type="SUPFAM" id="SSF51679">
    <property type="entry name" value="Bacterial luciferase-like"/>
    <property type="match status" value="1"/>
</dbReference>
<keyword evidence="3" id="KW-0503">Monooxygenase</keyword>
<dbReference type="PANTHER" id="PTHR30137:SF19">
    <property type="entry name" value="LUCIFERASE-LIKE MONOOXYGENASE"/>
    <property type="match status" value="1"/>
</dbReference>
<sequence length="324" mass="35961">MKLSILDQVPLLNHSSSKQAIQETLELAELADRLGYYRYWVAEHHDMPGLACPAPDMILSIIGSKTEKIRIGSGAVLLPHYRAFPVAERYNLLATMYPNRIDLGIGRAPGASAEAAIALSGNFLENVRDMPNLLDELLAFLNQSFLNNHMYSKVAPTPVPTTPSIPWLLGTSEKSAKLAAEKGMAYAFGHFMTDKDGPAILQSFKQQSSADTIVAVSVICAETNERAQELAQAALLWKMQQNNGEENAFVPTENEAKSHNYTNNELDWIRKQKQKMIIGDPCDVRVELHNLAVTYQTNELMIITITPDYQSRKASYELIAEAVL</sequence>
<comment type="similarity">
    <text evidence="1">To bacterial alkanal monooxygenase alpha and beta chains.</text>
</comment>
<keyword evidence="4" id="KW-1185">Reference proteome</keyword>
<dbReference type="InterPro" id="IPR019949">
    <property type="entry name" value="CmoO-like"/>
</dbReference>
<reference evidence="3 4" key="1">
    <citation type="submission" date="2014-03" db="EMBL/GenBank/DDBJ databases">
        <authorList>
            <person name="Urmite Genomes U."/>
        </authorList>
    </citation>
    <scope>NUCLEOTIDE SEQUENCE [LARGE SCALE GENOMIC DNA]</scope>
    <source>
        <strain evidence="3 4">Vm-5</strain>
    </source>
</reference>
<dbReference type="GO" id="GO:0016705">
    <property type="term" value="F:oxidoreductase activity, acting on paired donors, with incorporation or reduction of molecular oxygen"/>
    <property type="evidence" value="ECO:0007669"/>
    <property type="project" value="InterPro"/>
</dbReference>
<dbReference type="GO" id="GO:0004497">
    <property type="term" value="F:monooxygenase activity"/>
    <property type="evidence" value="ECO:0007669"/>
    <property type="project" value="UniProtKB-KW"/>
</dbReference>
<dbReference type="eggNOG" id="COG2141">
    <property type="taxonomic scope" value="Bacteria"/>
</dbReference>
<reference evidence="4" key="2">
    <citation type="submission" date="2014-05" db="EMBL/GenBank/DDBJ databases">
        <title>Draft genome sequence of Virgibacillus massiliensis Vm-5.</title>
        <authorList>
            <person name="Khelaifia S."/>
            <person name="Croce O."/>
            <person name="Lagier J.C."/>
            <person name="Raoult D."/>
        </authorList>
    </citation>
    <scope>NUCLEOTIDE SEQUENCE [LARGE SCALE GENOMIC DNA]</scope>
    <source>
        <strain evidence="4">Vm-5</strain>
    </source>
</reference>
<dbReference type="CDD" id="cd00347">
    <property type="entry name" value="Flavin_utilizing_monoxygenases"/>
    <property type="match status" value="1"/>
</dbReference>
<evidence type="ECO:0000313" key="4">
    <source>
        <dbReference type="Proteomes" id="UP000028875"/>
    </source>
</evidence>
<dbReference type="PANTHER" id="PTHR30137">
    <property type="entry name" value="LUCIFERASE-LIKE MONOOXYGENASE"/>
    <property type="match status" value="1"/>
</dbReference>
<dbReference type="AlphaFoldDB" id="A0A024QA85"/>
<proteinExistence type="predicted"/>
<dbReference type="Pfam" id="PF00296">
    <property type="entry name" value="Bac_luciferase"/>
    <property type="match status" value="1"/>
</dbReference>
<name>A0A024QA85_9BACI</name>
<dbReference type="InterPro" id="IPR011251">
    <property type="entry name" value="Luciferase-like_dom"/>
</dbReference>
<dbReference type="InterPro" id="IPR036661">
    <property type="entry name" value="Luciferase-like_sf"/>
</dbReference>
<organism evidence="3 4">
    <name type="scientific">Virgibacillus massiliensis</name>
    <dbReference type="NCBI Taxonomy" id="1462526"/>
    <lineage>
        <taxon>Bacteria</taxon>
        <taxon>Bacillati</taxon>
        <taxon>Bacillota</taxon>
        <taxon>Bacilli</taxon>
        <taxon>Bacillales</taxon>
        <taxon>Bacillaceae</taxon>
        <taxon>Virgibacillus</taxon>
    </lineage>
</organism>
<dbReference type="InterPro" id="IPR050766">
    <property type="entry name" value="Bact_Lucif_Oxidored"/>
</dbReference>
<keyword evidence="3" id="KW-0560">Oxidoreductase</keyword>
<evidence type="ECO:0000256" key="1">
    <source>
        <dbReference type="ARBA" id="ARBA00007789"/>
    </source>
</evidence>
<comment type="caution">
    <text evidence="3">The sequence shown here is derived from an EMBL/GenBank/DDBJ whole genome shotgun (WGS) entry which is preliminary data.</text>
</comment>